<dbReference type="EMBL" id="BONH01000003">
    <property type="protein sequence ID" value="GIF96161.1"/>
    <property type="molecule type" value="Genomic_DNA"/>
</dbReference>
<keyword evidence="1" id="KW-1133">Transmembrane helix</keyword>
<protein>
    <recommendedName>
        <fullName evidence="2">YdbS-like PH domain-containing protein</fullName>
    </recommendedName>
</protein>
<keyword evidence="1" id="KW-0472">Membrane</keyword>
<dbReference type="RefSeq" id="WP_120320787.1">
    <property type="nucleotide sequence ID" value="NZ_BONH01000003.1"/>
</dbReference>
<feature type="transmembrane region" description="Helical" evidence="1">
    <location>
        <begin position="65"/>
        <end position="84"/>
    </location>
</feature>
<keyword evidence="1" id="KW-0812">Transmembrane</keyword>
<organism evidence="3 4">
    <name type="scientific">Catellatospora citrea</name>
    <dbReference type="NCBI Taxonomy" id="53366"/>
    <lineage>
        <taxon>Bacteria</taxon>
        <taxon>Bacillati</taxon>
        <taxon>Actinomycetota</taxon>
        <taxon>Actinomycetes</taxon>
        <taxon>Micromonosporales</taxon>
        <taxon>Micromonosporaceae</taxon>
        <taxon>Catellatospora</taxon>
    </lineage>
</organism>
<keyword evidence="4" id="KW-1185">Reference proteome</keyword>
<evidence type="ECO:0000313" key="3">
    <source>
        <dbReference type="EMBL" id="GIF96161.1"/>
    </source>
</evidence>
<name>A0A8J3NXY1_9ACTN</name>
<accession>A0A8J3NXY1</accession>
<feature type="transmembrane region" description="Helical" evidence="1">
    <location>
        <begin position="96"/>
        <end position="116"/>
    </location>
</feature>
<dbReference type="PANTHER" id="PTHR37938">
    <property type="entry name" value="BLL0215 PROTEIN"/>
    <property type="match status" value="1"/>
</dbReference>
<reference evidence="3 4" key="1">
    <citation type="submission" date="2021-01" db="EMBL/GenBank/DDBJ databases">
        <title>Whole genome shotgun sequence of Catellatospora citrea NBRC 14495.</title>
        <authorList>
            <person name="Komaki H."/>
            <person name="Tamura T."/>
        </authorList>
    </citation>
    <scope>NUCLEOTIDE SEQUENCE [LARGE SCALE GENOMIC DNA]</scope>
    <source>
        <strain evidence="3 4">NBRC 14495</strain>
    </source>
</reference>
<feature type="domain" description="YdbS-like PH" evidence="2">
    <location>
        <begin position="114"/>
        <end position="189"/>
    </location>
</feature>
<comment type="caution">
    <text evidence="3">The sequence shown here is derived from an EMBL/GenBank/DDBJ whole genome shotgun (WGS) entry which is preliminary data.</text>
</comment>
<sequence length="362" mass="40078">MSRDSVPGDDVEFDPLNEDELAGLGLEPAPLPVLPLGDEPTRTTAPYLFPTERFRGEWRRHPIRLVKGLCLIAVYTGLLITLAVQRLKPEYTTRVVALLAVGALLLTAHRAAHWWFSRFVLTNKRLMLIEGVLTRRVAMMPLLRVTDMSYFQSPTGRVLDFGTFHLESAGWRGPLRRIADLPHPNELYLRIVEELYEPAAVEARLGASVAGAVQEALYGPPLVNYDGWLAVEVADEDGPVAVSPDRRFALYPARSYRVTITIAPFPAGGISEPLVVTGGVTDNRVRFEVEIDSDHAALRRTAAALPAWHDRASSTEFTLGPFSEDDRLSGSPWLWVRVAQGRRTLQSVELEADLVPGDGERG</sequence>
<evidence type="ECO:0000259" key="2">
    <source>
        <dbReference type="Pfam" id="PF03703"/>
    </source>
</evidence>
<dbReference type="AlphaFoldDB" id="A0A8J3NXY1"/>
<evidence type="ECO:0000313" key="4">
    <source>
        <dbReference type="Proteomes" id="UP000659904"/>
    </source>
</evidence>
<evidence type="ECO:0000256" key="1">
    <source>
        <dbReference type="SAM" id="Phobius"/>
    </source>
</evidence>
<dbReference type="Pfam" id="PF03703">
    <property type="entry name" value="bPH_2"/>
    <property type="match status" value="1"/>
</dbReference>
<dbReference type="PANTHER" id="PTHR37938:SF1">
    <property type="entry name" value="BLL0215 PROTEIN"/>
    <property type="match status" value="1"/>
</dbReference>
<gene>
    <name evidence="3" type="ORF">Cci01nite_12550</name>
</gene>
<dbReference type="Proteomes" id="UP000659904">
    <property type="component" value="Unassembled WGS sequence"/>
</dbReference>
<proteinExistence type="predicted"/>
<dbReference type="InterPro" id="IPR005182">
    <property type="entry name" value="YdbS-like_PH"/>
</dbReference>